<keyword evidence="2" id="KW-1185">Reference proteome</keyword>
<sequence>MHRPKQPLHNYAESLECLQCYRSFTRDGRGREAERAKTRTLRSALLPPPQNPQPASESEWVISIQEKLEEARRDDVASSWAKLYTYRVPRSLRDEDDDNKAYVPQVVSLGPYHHGK</sequence>
<organism evidence="1 2">
    <name type="scientific">Aristolochia fimbriata</name>
    <name type="common">White veined hardy Dutchman's pipe vine</name>
    <dbReference type="NCBI Taxonomy" id="158543"/>
    <lineage>
        <taxon>Eukaryota</taxon>
        <taxon>Viridiplantae</taxon>
        <taxon>Streptophyta</taxon>
        <taxon>Embryophyta</taxon>
        <taxon>Tracheophyta</taxon>
        <taxon>Spermatophyta</taxon>
        <taxon>Magnoliopsida</taxon>
        <taxon>Magnoliidae</taxon>
        <taxon>Piperales</taxon>
        <taxon>Aristolochiaceae</taxon>
        <taxon>Aristolochia</taxon>
    </lineage>
</organism>
<reference evidence="1 2" key="1">
    <citation type="submission" date="2021-07" db="EMBL/GenBank/DDBJ databases">
        <title>The Aristolochia fimbriata genome: insights into angiosperm evolution, floral development and chemical biosynthesis.</title>
        <authorList>
            <person name="Jiao Y."/>
        </authorList>
    </citation>
    <scope>NUCLEOTIDE SEQUENCE [LARGE SCALE GENOMIC DNA]</scope>
    <source>
        <strain evidence="1">IBCAS-2021</strain>
        <tissue evidence="1">Leaf</tissue>
    </source>
</reference>
<gene>
    <name evidence="1" type="ORF">H6P81_011970</name>
</gene>
<dbReference type="EMBL" id="JAINDJ010000005">
    <property type="protein sequence ID" value="KAG9445842.1"/>
    <property type="molecule type" value="Genomic_DNA"/>
</dbReference>
<dbReference type="AlphaFoldDB" id="A0AAV7EE81"/>
<evidence type="ECO:0000313" key="2">
    <source>
        <dbReference type="Proteomes" id="UP000825729"/>
    </source>
</evidence>
<name>A0AAV7EE81_ARIFI</name>
<dbReference type="Pfam" id="PF03140">
    <property type="entry name" value="DUF247"/>
    <property type="match status" value="1"/>
</dbReference>
<dbReference type="Proteomes" id="UP000825729">
    <property type="component" value="Unassembled WGS sequence"/>
</dbReference>
<dbReference type="InterPro" id="IPR004158">
    <property type="entry name" value="DUF247_pln"/>
</dbReference>
<proteinExistence type="predicted"/>
<protein>
    <submittedName>
        <fullName evidence="1">Uncharacterized protein</fullName>
    </submittedName>
</protein>
<comment type="caution">
    <text evidence="1">The sequence shown here is derived from an EMBL/GenBank/DDBJ whole genome shotgun (WGS) entry which is preliminary data.</text>
</comment>
<accession>A0AAV7EE81</accession>
<evidence type="ECO:0000313" key="1">
    <source>
        <dbReference type="EMBL" id="KAG9445842.1"/>
    </source>
</evidence>